<dbReference type="GO" id="GO:0016740">
    <property type="term" value="F:transferase activity"/>
    <property type="evidence" value="ECO:0007669"/>
    <property type="project" value="UniProtKB-KW"/>
</dbReference>
<dbReference type="PROSITE" id="PS50404">
    <property type="entry name" value="GST_NTER"/>
    <property type="match status" value="1"/>
</dbReference>
<evidence type="ECO:0000313" key="5">
    <source>
        <dbReference type="EMBL" id="GBG28787.1"/>
    </source>
</evidence>
<dbReference type="SFLD" id="SFLDG00358">
    <property type="entry name" value="Main_(cytGST)"/>
    <property type="match status" value="1"/>
</dbReference>
<dbReference type="GO" id="GO:0005737">
    <property type="term" value="C:cytoplasm"/>
    <property type="evidence" value="ECO:0007669"/>
    <property type="project" value="UniProtKB-SubCell"/>
</dbReference>
<dbReference type="InParanoid" id="A0A2R5GCS4"/>
<comment type="subcellular location">
    <subcellularLocation>
        <location evidence="1">Cytoplasm</location>
    </subcellularLocation>
</comment>
<dbReference type="InterPro" id="IPR010987">
    <property type="entry name" value="Glutathione-S-Trfase_C-like"/>
</dbReference>
<dbReference type="Gene3D" id="3.40.30.10">
    <property type="entry name" value="Glutaredoxin"/>
    <property type="match status" value="1"/>
</dbReference>
<dbReference type="OrthoDB" id="2309723at2759"/>
<dbReference type="InterPro" id="IPR040079">
    <property type="entry name" value="Glutathione_S-Trfase"/>
</dbReference>
<accession>A0A2R5GCS4</accession>
<dbReference type="InterPro" id="IPR004045">
    <property type="entry name" value="Glutathione_S-Trfase_N"/>
</dbReference>
<feature type="domain" description="GST N-terminal" evidence="3">
    <location>
        <begin position="2"/>
        <end position="83"/>
    </location>
</feature>
<dbReference type="PROSITE" id="PS50405">
    <property type="entry name" value="GST_CTER"/>
    <property type="match status" value="1"/>
</dbReference>
<evidence type="ECO:0000256" key="2">
    <source>
        <dbReference type="ARBA" id="ARBA00022490"/>
    </source>
</evidence>
<keyword evidence="5" id="KW-0808">Transferase</keyword>
<evidence type="ECO:0000256" key="1">
    <source>
        <dbReference type="ARBA" id="ARBA00004496"/>
    </source>
</evidence>
<feature type="domain" description="GST C-terminal" evidence="4">
    <location>
        <begin position="93"/>
        <end position="240"/>
    </location>
</feature>
<reference evidence="5 6" key="1">
    <citation type="submission" date="2017-12" db="EMBL/GenBank/DDBJ databases">
        <title>Sequencing, de novo assembly and annotation of complete genome of a new Thraustochytrid species, strain FCC1311.</title>
        <authorList>
            <person name="Sedici K."/>
            <person name="Godart F."/>
            <person name="Aiese Cigliano R."/>
            <person name="Sanseverino W."/>
            <person name="Barakat M."/>
            <person name="Ortet P."/>
            <person name="Marechal E."/>
            <person name="Cagnac O."/>
            <person name="Amato A."/>
        </authorList>
    </citation>
    <scope>NUCLEOTIDE SEQUENCE [LARGE SCALE GENOMIC DNA]</scope>
</reference>
<dbReference type="Pfam" id="PF02798">
    <property type="entry name" value="GST_N"/>
    <property type="match status" value="1"/>
</dbReference>
<dbReference type="Pfam" id="PF13410">
    <property type="entry name" value="GST_C_2"/>
    <property type="match status" value="1"/>
</dbReference>
<protein>
    <submittedName>
        <fullName evidence="5">Glutathione S-transferase</fullName>
    </submittedName>
</protein>
<comment type="caution">
    <text evidence="5">The sequence shown here is derived from an EMBL/GenBank/DDBJ whole genome shotgun (WGS) entry which is preliminary data.</text>
</comment>
<dbReference type="SFLD" id="SFLDS00019">
    <property type="entry name" value="Glutathione_Transferase_(cytos"/>
    <property type="match status" value="1"/>
</dbReference>
<sequence>MTKPIVWGSVMSQPTRAVLWTALLSRVEIDFRPIDTGKGDHLTPEFLKLNPNKKFPVVQDGNFVLHESHAIMKYLLEKYAPADVREQLYPPSDLEARSRIDTWLDWKHNFLRPGACGLIRRRVMRHLLPDVSKHSMVWDLKEIPAEREERMLLDSLKVMDDQIAAGSYIAGTNSASLADIALFTEISQLDLLPQDVSPPHGCDFSKDFPNVHAWSQRLRALEGYETIISGFTRAQPKVEALRSQGKL</sequence>
<dbReference type="AlphaFoldDB" id="A0A2R5GCS4"/>
<evidence type="ECO:0000313" key="6">
    <source>
        <dbReference type="Proteomes" id="UP000241890"/>
    </source>
</evidence>
<dbReference type="PANTHER" id="PTHR43917:SF8">
    <property type="entry name" value="GH16740P-RELATED"/>
    <property type="match status" value="1"/>
</dbReference>
<evidence type="ECO:0000259" key="3">
    <source>
        <dbReference type="PROSITE" id="PS50404"/>
    </source>
</evidence>
<name>A0A2R5GCS4_9STRA</name>
<dbReference type="SUPFAM" id="SSF52833">
    <property type="entry name" value="Thioredoxin-like"/>
    <property type="match status" value="1"/>
</dbReference>
<evidence type="ECO:0000259" key="4">
    <source>
        <dbReference type="PROSITE" id="PS50405"/>
    </source>
</evidence>
<dbReference type="Gene3D" id="1.20.1050.10">
    <property type="match status" value="1"/>
</dbReference>
<dbReference type="InterPro" id="IPR036249">
    <property type="entry name" value="Thioredoxin-like_sf"/>
</dbReference>
<dbReference type="InterPro" id="IPR051369">
    <property type="entry name" value="GST_Theta"/>
</dbReference>
<dbReference type="Proteomes" id="UP000241890">
    <property type="component" value="Unassembled WGS sequence"/>
</dbReference>
<keyword evidence="2" id="KW-0963">Cytoplasm</keyword>
<proteinExistence type="predicted"/>
<keyword evidence="6" id="KW-1185">Reference proteome</keyword>
<gene>
    <name evidence="5" type="ORF">FCC1311_050082</name>
</gene>
<dbReference type="EMBL" id="BEYU01000049">
    <property type="protein sequence ID" value="GBG28787.1"/>
    <property type="molecule type" value="Genomic_DNA"/>
</dbReference>
<dbReference type="SUPFAM" id="SSF47616">
    <property type="entry name" value="GST C-terminal domain-like"/>
    <property type="match status" value="1"/>
</dbReference>
<organism evidence="5 6">
    <name type="scientific">Hondaea fermentalgiana</name>
    <dbReference type="NCBI Taxonomy" id="2315210"/>
    <lineage>
        <taxon>Eukaryota</taxon>
        <taxon>Sar</taxon>
        <taxon>Stramenopiles</taxon>
        <taxon>Bigyra</taxon>
        <taxon>Labyrinthulomycetes</taxon>
        <taxon>Thraustochytrida</taxon>
        <taxon>Thraustochytriidae</taxon>
        <taxon>Hondaea</taxon>
    </lineage>
</organism>
<dbReference type="InterPro" id="IPR036282">
    <property type="entry name" value="Glutathione-S-Trfase_C_sf"/>
</dbReference>
<dbReference type="PANTHER" id="PTHR43917">
    <property type="match status" value="1"/>
</dbReference>